<dbReference type="EMBL" id="AUNB01000001">
    <property type="protein sequence ID" value="KEO61759.1"/>
    <property type="molecule type" value="Genomic_DNA"/>
</dbReference>
<evidence type="ECO:0000313" key="2">
    <source>
        <dbReference type="EMBL" id="KEO61759.1"/>
    </source>
</evidence>
<dbReference type="STRING" id="1353528.DT23_01940"/>
<dbReference type="Proteomes" id="UP000027471">
    <property type="component" value="Unassembled WGS sequence"/>
</dbReference>
<name>A0A074JZ51_9RHOB</name>
<keyword evidence="1" id="KW-0812">Transmembrane</keyword>
<keyword evidence="3" id="KW-1185">Reference proteome</keyword>
<accession>A0A074JZ51</accession>
<comment type="caution">
    <text evidence="2">The sequence shown here is derived from an EMBL/GenBank/DDBJ whole genome shotgun (WGS) entry which is preliminary data.</text>
</comment>
<organism evidence="2 3">
    <name type="scientific">Thioclava indica</name>
    <dbReference type="NCBI Taxonomy" id="1353528"/>
    <lineage>
        <taxon>Bacteria</taxon>
        <taxon>Pseudomonadati</taxon>
        <taxon>Pseudomonadota</taxon>
        <taxon>Alphaproteobacteria</taxon>
        <taxon>Rhodobacterales</taxon>
        <taxon>Paracoccaceae</taxon>
        <taxon>Thioclava</taxon>
    </lineage>
</organism>
<dbReference type="Pfam" id="PF20044">
    <property type="entry name" value="DUF6446"/>
    <property type="match status" value="1"/>
</dbReference>
<reference evidence="2 3" key="1">
    <citation type="journal article" date="2015" name="Antonie Van Leeuwenhoek">
        <title>Thioclava indica sp. nov., isolated from surface seawater of the Indian Ocean.</title>
        <authorList>
            <person name="Liu Y."/>
            <person name="Lai Q."/>
            <person name="Du J."/>
            <person name="Xu H."/>
            <person name="Jiang L."/>
            <person name="Shao Z."/>
        </authorList>
    </citation>
    <scope>NUCLEOTIDE SEQUENCE [LARGE SCALE GENOMIC DNA]</scope>
    <source>
        <strain evidence="2 3">DT23-4</strain>
    </source>
</reference>
<feature type="transmembrane region" description="Helical" evidence="1">
    <location>
        <begin position="6"/>
        <end position="24"/>
    </location>
</feature>
<dbReference type="InterPro" id="IPR045616">
    <property type="entry name" value="DUF6446"/>
</dbReference>
<evidence type="ECO:0008006" key="4">
    <source>
        <dbReference type="Google" id="ProtNLM"/>
    </source>
</evidence>
<dbReference type="OrthoDB" id="7819947at2"/>
<keyword evidence="1" id="KW-0472">Membrane</keyword>
<proteinExistence type="predicted"/>
<gene>
    <name evidence="2" type="ORF">DT23_01940</name>
</gene>
<sequence>MNGKYIGGGIVLIALAFGAGVYYAQEYGYYEKVSATAPAAAITLAELGGGTLDPIDVAGYLGIDADSSPLRYRACFRTDISLATATETFQVYDAPTPLIGPKWFDCYDAKRIGADLEAGRAVAFLSQHDIHDGVDRVVALYPDGQAYVWHQLNSEAEK</sequence>
<keyword evidence="1" id="KW-1133">Transmembrane helix</keyword>
<dbReference type="RefSeq" id="WP_038127536.1">
    <property type="nucleotide sequence ID" value="NZ_AUNB01000001.1"/>
</dbReference>
<evidence type="ECO:0000256" key="1">
    <source>
        <dbReference type="SAM" id="Phobius"/>
    </source>
</evidence>
<evidence type="ECO:0000313" key="3">
    <source>
        <dbReference type="Proteomes" id="UP000027471"/>
    </source>
</evidence>
<protein>
    <recommendedName>
        <fullName evidence="4">Histidine kinase</fullName>
    </recommendedName>
</protein>
<dbReference type="eggNOG" id="ENOG50300PA">
    <property type="taxonomic scope" value="Bacteria"/>
</dbReference>
<dbReference type="AlphaFoldDB" id="A0A074JZ51"/>